<keyword evidence="1" id="KW-0812">Transmembrane</keyword>
<feature type="transmembrane region" description="Helical" evidence="1">
    <location>
        <begin position="20"/>
        <end position="40"/>
    </location>
</feature>
<dbReference type="EMBL" id="BAABBF010000005">
    <property type="protein sequence ID" value="GAA3714443.1"/>
    <property type="molecule type" value="Genomic_DNA"/>
</dbReference>
<feature type="transmembrane region" description="Helical" evidence="1">
    <location>
        <begin position="136"/>
        <end position="157"/>
    </location>
</feature>
<feature type="transmembrane region" description="Helical" evidence="1">
    <location>
        <begin position="88"/>
        <end position="108"/>
    </location>
</feature>
<keyword evidence="1" id="KW-0472">Membrane</keyword>
<sequence>MAHIVDTPDVTKQGAFLPRMAALAAIFAGVINIIGTAALLRGWLIDIGMRYYDGMSIKFNLPRGVFLPSEGRLLQTGYSRVAATLGEATAVVIISLLSLFSICSILYLTNLFLGGSSKQREITFSYKYIPDHFSGFTYKIVVIFISVTAILSIIAGAKLAHVLFYQAPKCAYQFGEFVSDGYLRDLQTPGCPKCQLFGNKNIRGIAVFADNKSLLIGTIGPGLTRVPLDNIIISPQRTSNISEKASSIKPNSDFKCVLNRDAASESPQ</sequence>
<evidence type="ECO:0000256" key="1">
    <source>
        <dbReference type="SAM" id="Phobius"/>
    </source>
</evidence>
<protein>
    <submittedName>
        <fullName evidence="2">Uncharacterized protein</fullName>
    </submittedName>
</protein>
<organism evidence="2 3">
    <name type="scientific">Sphingomonas cynarae</name>
    <dbReference type="NCBI Taxonomy" id="930197"/>
    <lineage>
        <taxon>Bacteria</taxon>
        <taxon>Pseudomonadati</taxon>
        <taxon>Pseudomonadota</taxon>
        <taxon>Alphaproteobacteria</taxon>
        <taxon>Sphingomonadales</taxon>
        <taxon>Sphingomonadaceae</taxon>
        <taxon>Sphingomonas</taxon>
    </lineage>
</organism>
<evidence type="ECO:0000313" key="2">
    <source>
        <dbReference type="EMBL" id="GAA3714443.1"/>
    </source>
</evidence>
<keyword evidence="3" id="KW-1185">Reference proteome</keyword>
<keyword evidence="1" id="KW-1133">Transmembrane helix</keyword>
<comment type="caution">
    <text evidence="2">The sequence shown here is derived from an EMBL/GenBank/DDBJ whole genome shotgun (WGS) entry which is preliminary data.</text>
</comment>
<name>A0ABP7E5K6_9SPHN</name>
<gene>
    <name evidence="2" type="ORF">GCM10022268_23980</name>
</gene>
<dbReference type="RefSeq" id="WP_344693632.1">
    <property type="nucleotide sequence ID" value="NZ_BAABBF010000005.1"/>
</dbReference>
<dbReference type="Proteomes" id="UP001500523">
    <property type="component" value="Unassembled WGS sequence"/>
</dbReference>
<reference evidence="3" key="1">
    <citation type="journal article" date="2019" name="Int. J. Syst. Evol. Microbiol.">
        <title>The Global Catalogue of Microorganisms (GCM) 10K type strain sequencing project: providing services to taxonomists for standard genome sequencing and annotation.</title>
        <authorList>
            <consortium name="The Broad Institute Genomics Platform"/>
            <consortium name="The Broad Institute Genome Sequencing Center for Infectious Disease"/>
            <person name="Wu L."/>
            <person name="Ma J."/>
        </authorList>
    </citation>
    <scope>NUCLEOTIDE SEQUENCE [LARGE SCALE GENOMIC DNA]</scope>
    <source>
        <strain evidence="3">JCM 17498</strain>
    </source>
</reference>
<evidence type="ECO:0000313" key="3">
    <source>
        <dbReference type="Proteomes" id="UP001500523"/>
    </source>
</evidence>
<accession>A0ABP7E5K6</accession>
<proteinExistence type="predicted"/>